<comment type="similarity">
    <text evidence="1 4">Belongs to the short-chain dehydrogenases/reductases (SDR) family.</text>
</comment>
<dbReference type="NCBIfam" id="NF005559">
    <property type="entry name" value="PRK07231.1"/>
    <property type="match status" value="1"/>
</dbReference>
<dbReference type="SUPFAM" id="SSF51735">
    <property type="entry name" value="NAD(P)-binding Rossmann-fold domains"/>
    <property type="match status" value="1"/>
</dbReference>
<dbReference type="AlphaFoldDB" id="A0A1B3XPR5"/>
<dbReference type="GO" id="GO:0016616">
    <property type="term" value="F:oxidoreductase activity, acting on the CH-OH group of donors, NAD or NADP as acceptor"/>
    <property type="evidence" value="ECO:0007669"/>
    <property type="project" value="UniProtKB-ARBA"/>
</dbReference>
<dbReference type="Proteomes" id="UP000077926">
    <property type="component" value="Chromosome"/>
</dbReference>
<evidence type="ECO:0000256" key="1">
    <source>
        <dbReference type="ARBA" id="ARBA00006484"/>
    </source>
</evidence>
<evidence type="ECO:0000256" key="2">
    <source>
        <dbReference type="ARBA" id="ARBA00022857"/>
    </source>
</evidence>
<dbReference type="NCBIfam" id="NF006070">
    <property type="entry name" value="PRK08213.1"/>
    <property type="match status" value="1"/>
</dbReference>
<dbReference type="OrthoDB" id="9803333at2"/>
<dbReference type="PRINTS" id="PR00080">
    <property type="entry name" value="SDRFAMILY"/>
</dbReference>
<reference evidence="5 6" key="1">
    <citation type="submission" date="2016-08" db="EMBL/GenBank/DDBJ databases">
        <title>Complete genome sequence of Bacillus muralis G25-68, a strain with toxicity to nematodes.</title>
        <authorList>
            <person name="Zheng Z."/>
        </authorList>
    </citation>
    <scope>NUCLEOTIDE SEQUENCE [LARGE SCALE GENOMIC DNA]</scope>
    <source>
        <strain evidence="5 6">G25-68</strain>
    </source>
</reference>
<dbReference type="PRINTS" id="PR00081">
    <property type="entry name" value="GDHRDH"/>
</dbReference>
<dbReference type="KEGG" id="bmur:ABE28_012685"/>
<keyword evidence="3" id="KW-0560">Oxidoreductase</keyword>
<accession>A0A1B3XPR5</accession>
<dbReference type="FunFam" id="3.40.50.720:FF:000240">
    <property type="entry name" value="SDR family oxidoreductase"/>
    <property type="match status" value="1"/>
</dbReference>
<protein>
    <submittedName>
        <fullName evidence="5">Gluconate 5-dehydrogenase</fullName>
    </submittedName>
</protein>
<evidence type="ECO:0000313" key="6">
    <source>
        <dbReference type="Proteomes" id="UP000077926"/>
    </source>
</evidence>
<sequence length="266" mass="28284">MTERAEKLTTLSNMFDLTNKTAIVTGGGRGLGKQIAMALGEAGANVVIASRNLSACNEVCEELQALGVKAIAFECDITNESDVDLVVHETVAQFGTIDILVNNSGTSWSGPLVDLPKEKWEKVLNVNVTGTFLFSQAVARVMIQQNSGKIINIASVSGLGGTFPELLDTIAYNTSKGAVITMTKDLGVKLARYNIQVNAIAPGFFPTKITKKILEKSNYDILGKTPARRFGNETDLKGAAIFLASQASDYMVGHVLILDGGISALV</sequence>
<dbReference type="InterPro" id="IPR036291">
    <property type="entry name" value="NAD(P)-bd_dom_sf"/>
</dbReference>
<dbReference type="Pfam" id="PF00106">
    <property type="entry name" value="adh_short"/>
    <property type="match status" value="1"/>
</dbReference>
<dbReference type="InterPro" id="IPR020904">
    <property type="entry name" value="Sc_DH/Rdtase_CS"/>
</dbReference>
<keyword evidence="2" id="KW-0521">NADP</keyword>
<dbReference type="PANTHER" id="PTHR43618">
    <property type="entry name" value="7-ALPHA-HYDROXYSTEROID DEHYDROGENASE"/>
    <property type="match status" value="1"/>
</dbReference>
<evidence type="ECO:0000256" key="4">
    <source>
        <dbReference type="RuleBase" id="RU000363"/>
    </source>
</evidence>
<dbReference type="GO" id="GO:0005975">
    <property type="term" value="P:carbohydrate metabolic process"/>
    <property type="evidence" value="ECO:0007669"/>
    <property type="project" value="UniProtKB-ARBA"/>
</dbReference>
<dbReference type="InterPro" id="IPR002347">
    <property type="entry name" value="SDR_fam"/>
</dbReference>
<gene>
    <name evidence="5" type="ORF">ABE28_012685</name>
</gene>
<evidence type="ECO:0000313" key="5">
    <source>
        <dbReference type="EMBL" id="AOH55208.1"/>
    </source>
</evidence>
<dbReference type="PANTHER" id="PTHR43618:SF8">
    <property type="entry name" value="7ALPHA-HYDROXYSTEROID DEHYDROGENASE"/>
    <property type="match status" value="1"/>
</dbReference>
<keyword evidence="6" id="KW-1185">Reference proteome</keyword>
<name>A0A1B3XPR5_9BACI</name>
<dbReference type="InterPro" id="IPR052178">
    <property type="entry name" value="Sec_Metab_Biosynth_SDR"/>
</dbReference>
<organism evidence="5 6">
    <name type="scientific">Peribacillus muralis</name>
    <dbReference type="NCBI Taxonomy" id="264697"/>
    <lineage>
        <taxon>Bacteria</taxon>
        <taxon>Bacillati</taxon>
        <taxon>Bacillota</taxon>
        <taxon>Bacilli</taxon>
        <taxon>Bacillales</taxon>
        <taxon>Bacillaceae</taxon>
        <taxon>Peribacillus</taxon>
    </lineage>
</organism>
<evidence type="ECO:0000256" key="3">
    <source>
        <dbReference type="ARBA" id="ARBA00023002"/>
    </source>
</evidence>
<dbReference type="PROSITE" id="PS00061">
    <property type="entry name" value="ADH_SHORT"/>
    <property type="match status" value="1"/>
</dbReference>
<dbReference type="STRING" id="264697.ABE28_012685"/>
<proteinExistence type="inferred from homology"/>
<dbReference type="EMBL" id="CP017080">
    <property type="protein sequence ID" value="AOH55208.1"/>
    <property type="molecule type" value="Genomic_DNA"/>
</dbReference>
<dbReference type="Gene3D" id="3.40.50.720">
    <property type="entry name" value="NAD(P)-binding Rossmann-like Domain"/>
    <property type="match status" value="1"/>
</dbReference>